<protein>
    <recommendedName>
        <fullName evidence="6">VPS9 domain-containing protein</fullName>
    </recommendedName>
</protein>
<reference evidence="4" key="1">
    <citation type="submission" date="2024-01" db="EMBL/GenBank/DDBJ databases">
        <authorList>
            <person name="Webb A."/>
        </authorList>
    </citation>
    <scope>NUCLEOTIDE SEQUENCE</scope>
    <source>
        <strain evidence="4">Pm1</strain>
    </source>
</reference>
<dbReference type="Pfam" id="PF02204">
    <property type="entry name" value="VPS9"/>
    <property type="match status" value="1"/>
</dbReference>
<evidence type="ECO:0000313" key="4">
    <source>
        <dbReference type="EMBL" id="CAK7915575.1"/>
    </source>
</evidence>
<comment type="caution">
    <text evidence="4">The sequence shown here is derived from an EMBL/GenBank/DDBJ whole genome shotgun (WGS) entry which is preliminary data.</text>
</comment>
<dbReference type="Gene3D" id="1.20.1050.80">
    <property type="entry name" value="VPS9 domain"/>
    <property type="match status" value="1"/>
</dbReference>
<proteinExistence type="predicted"/>
<feature type="domain" description="PH" evidence="2">
    <location>
        <begin position="342"/>
        <end position="442"/>
    </location>
</feature>
<feature type="compositionally biased region" description="Basic and acidic residues" evidence="1">
    <location>
        <begin position="144"/>
        <end position="154"/>
    </location>
</feature>
<dbReference type="GO" id="GO:0016192">
    <property type="term" value="P:vesicle-mediated transport"/>
    <property type="evidence" value="ECO:0007669"/>
    <property type="project" value="InterPro"/>
</dbReference>
<dbReference type="GO" id="GO:0030139">
    <property type="term" value="C:endocytic vesicle"/>
    <property type="evidence" value="ECO:0007669"/>
    <property type="project" value="TreeGrafter"/>
</dbReference>
<feature type="region of interest" description="Disordered" evidence="1">
    <location>
        <begin position="204"/>
        <end position="232"/>
    </location>
</feature>
<dbReference type="InterPro" id="IPR011993">
    <property type="entry name" value="PH-like_dom_sf"/>
</dbReference>
<accession>A0AAV1TC73</accession>
<organism evidence="4 5">
    <name type="scientific">Peronospora matthiolae</name>
    <dbReference type="NCBI Taxonomy" id="2874970"/>
    <lineage>
        <taxon>Eukaryota</taxon>
        <taxon>Sar</taxon>
        <taxon>Stramenopiles</taxon>
        <taxon>Oomycota</taxon>
        <taxon>Peronosporomycetes</taxon>
        <taxon>Peronosporales</taxon>
        <taxon>Peronosporaceae</taxon>
        <taxon>Peronospora</taxon>
    </lineage>
</organism>
<dbReference type="PANTHER" id="PTHR23101:SF25">
    <property type="entry name" value="GTPASE-ACTIVATING PROTEIN AND VPS9 DOMAIN-CONTAINING PROTEIN 1"/>
    <property type="match status" value="1"/>
</dbReference>
<evidence type="ECO:0000259" key="2">
    <source>
        <dbReference type="PROSITE" id="PS50003"/>
    </source>
</evidence>
<evidence type="ECO:0000313" key="5">
    <source>
        <dbReference type="Proteomes" id="UP001162060"/>
    </source>
</evidence>
<dbReference type="InterPro" id="IPR045046">
    <property type="entry name" value="Vps9-like"/>
</dbReference>
<dbReference type="GO" id="GO:0005085">
    <property type="term" value="F:guanyl-nucleotide exchange factor activity"/>
    <property type="evidence" value="ECO:0007669"/>
    <property type="project" value="InterPro"/>
</dbReference>
<dbReference type="PANTHER" id="PTHR23101">
    <property type="entry name" value="RAB GDP/GTP EXCHANGE FACTOR"/>
    <property type="match status" value="1"/>
</dbReference>
<name>A0AAV1TC73_9STRA</name>
<dbReference type="EMBL" id="CAKLBY020000043">
    <property type="protein sequence ID" value="CAK7915575.1"/>
    <property type="molecule type" value="Genomic_DNA"/>
</dbReference>
<evidence type="ECO:0000256" key="1">
    <source>
        <dbReference type="SAM" id="MobiDB-lite"/>
    </source>
</evidence>
<dbReference type="Gene3D" id="2.30.29.30">
    <property type="entry name" value="Pleckstrin-homology domain (PH domain)/Phosphotyrosine-binding domain (PTB)"/>
    <property type="match status" value="1"/>
</dbReference>
<dbReference type="Pfam" id="PF00169">
    <property type="entry name" value="PH"/>
    <property type="match status" value="1"/>
</dbReference>
<dbReference type="GO" id="GO:0005829">
    <property type="term" value="C:cytosol"/>
    <property type="evidence" value="ECO:0007669"/>
    <property type="project" value="TreeGrafter"/>
</dbReference>
<feature type="region of interest" description="Disordered" evidence="1">
    <location>
        <begin position="124"/>
        <end position="154"/>
    </location>
</feature>
<dbReference type="PROSITE" id="PS51205">
    <property type="entry name" value="VPS9"/>
    <property type="match status" value="1"/>
</dbReference>
<dbReference type="InterPro" id="IPR001849">
    <property type="entry name" value="PH_domain"/>
</dbReference>
<dbReference type="SUPFAM" id="SSF109993">
    <property type="entry name" value="VPS9 domain"/>
    <property type="match status" value="1"/>
</dbReference>
<dbReference type="PROSITE" id="PS50003">
    <property type="entry name" value="PH_DOMAIN"/>
    <property type="match status" value="1"/>
</dbReference>
<dbReference type="Proteomes" id="UP001162060">
    <property type="component" value="Unassembled WGS sequence"/>
</dbReference>
<evidence type="ECO:0008006" key="6">
    <source>
        <dbReference type="Google" id="ProtNLM"/>
    </source>
</evidence>
<feature type="domain" description="VPS9" evidence="3">
    <location>
        <begin position="736"/>
        <end position="891"/>
    </location>
</feature>
<dbReference type="AlphaFoldDB" id="A0AAV1TC73"/>
<sequence length="909" mass="100985">MTPALLHASSAPPMSARDAAYWLAVASTPSFFRSTSTATVSTSSSMARGVCGASRSHHFSHKSSSKKSTTSNKTHAQWPVFVAEEVYEHQRDQIIIGWGSIGHLLPLDPDKYVRVIRRVPSSRHCIQNPSHRPRDEGEEQVFSDGDHGDIREEDGRVYKGAADETPMESLEWSPSSTFPEILLPDAVEQVGDVAPGRTLKLRSRSAMDASRNEHKVLSSSVPGSAAIGSTPAGSPLRWEWTSPWHLEVPADSPIDAVDGWQYAASFSQFGPGPSRGIPIDLMSPSSFLHSSGGNTTRSFSPRAAGKRLRVRRRKWVRYRRLCSTRSGRTGDVPSSAFDDAFLDSMSGWLRKRGHVRKNWKARYFVLDKSILRYYTDSSCTKLKGEVLLFHPQTRVHYVDVHVAGGRDASFAIQVGPDYTLLLHAAQLCDRENWMYCIEDALLCRDSYYTQGLTSGPGPYFDLRESVAQRRLLSAEAMALDGSSFHDAMCGIRHAHEGALSCKLSDSDDLDDQSSHGQDTAQRSLRSTNNSDVLKLWASLHAKPGCLLNAVSSASPMTRSLLRACNELFASPTMHDHITSFLTMFRQKYDHPTVSSVAAMSASAWTRLSEPWAPVEGCYGTNCEQDLRESPLGSTPHELHSVTTLRDARSLLALKNYRFFLERSLGLIMDHVSNAVDPRTARTLGHSVDDEKCAPTDDELALARRAALYKLERRTFIPLQEVIYHLLGDEMGPRRGQRQEEERFERLRALVAVQTQSFLDIHPSHQSPTEWKLAIALIDSMDNYSLPSEKAAVLVDVARCIYETDAREHDHATDRTASPKHQKRSTLMSADDFLPIFIFVLARCHLRSVIVTRHLISETMVTALMIGETGYYATMLEAAIGYIAAFDGTAKTGEPVDRNGRRNAAASFGF</sequence>
<dbReference type="SMART" id="SM00167">
    <property type="entry name" value="VPS9"/>
    <property type="match status" value="1"/>
</dbReference>
<dbReference type="InterPro" id="IPR037191">
    <property type="entry name" value="VPS9_dom_sf"/>
</dbReference>
<gene>
    <name evidence="4" type="ORF">PM001_LOCUS5226</name>
</gene>
<dbReference type="InterPro" id="IPR003123">
    <property type="entry name" value="VPS9"/>
</dbReference>
<dbReference type="SUPFAM" id="SSF50729">
    <property type="entry name" value="PH domain-like"/>
    <property type="match status" value="1"/>
</dbReference>
<evidence type="ECO:0000259" key="3">
    <source>
        <dbReference type="PROSITE" id="PS51205"/>
    </source>
</evidence>
<dbReference type="GO" id="GO:0031267">
    <property type="term" value="F:small GTPase binding"/>
    <property type="evidence" value="ECO:0007669"/>
    <property type="project" value="TreeGrafter"/>
</dbReference>
<dbReference type="SMART" id="SM00233">
    <property type="entry name" value="PH"/>
    <property type="match status" value="1"/>
</dbReference>